<dbReference type="Proteomes" id="UP000762676">
    <property type="component" value="Unassembled WGS sequence"/>
</dbReference>
<organism evidence="7 8">
    <name type="scientific">Elysia marginata</name>
    <dbReference type="NCBI Taxonomy" id="1093978"/>
    <lineage>
        <taxon>Eukaryota</taxon>
        <taxon>Metazoa</taxon>
        <taxon>Spiralia</taxon>
        <taxon>Lophotrochozoa</taxon>
        <taxon>Mollusca</taxon>
        <taxon>Gastropoda</taxon>
        <taxon>Heterobranchia</taxon>
        <taxon>Euthyneura</taxon>
        <taxon>Panpulmonata</taxon>
        <taxon>Sacoglossa</taxon>
        <taxon>Placobranchoidea</taxon>
        <taxon>Plakobranchidae</taxon>
        <taxon>Elysia</taxon>
    </lineage>
</organism>
<evidence type="ECO:0000313" key="8">
    <source>
        <dbReference type="Proteomes" id="UP000762676"/>
    </source>
</evidence>
<name>A0AAV4JFP5_9GAST</name>
<dbReference type="InterPro" id="IPR052954">
    <property type="entry name" value="GPCR-Ligand_Int"/>
</dbReference>
<dbReference type="EMBL" id="BMAT01010172">
    <property type="protein sequence ID" value="GFS21659.1"/>
    <property type="molecule type" value="Genomic_DNA"/>
</dbReference>
<proteinExistence type="predicted"/>
<dbReference type="SUPFAM" id="SSF81321">
    <property type="entry name" value="Family A G protein-coupled receptor-like"/>
    <property type="match status" value="1"/>
</dbReference>
<dbReference type="PANTHER" id="PTHR46641">
    <property type="entry name" value="FMRFAMIDE RECEPTOR-RELATED"/>
    <property type="match status" value="1"/>
</dbReference>
<protein>
    <submittedName>
        <fullName evidence="7">FMRFamide receptor-like</fullName>
    </submittedName>
</protein>
<comment type="subcellular location">
    <subcellularLocation>
        <location evidence="1">Membrane</location>
    </subcellularLocation>
</comment>
<dbReference type="AlphaFoldDB" id="A0AAV4JFP5"/>
<comment type="caution">
    <text evidence="7">The sequence shown here is derived from an EMBL/GenBank/DDBJ whole genome shotgun (WGS) entry which is preliminary data.</text>
</comment>
<evidence type="ECO:0000259" key="6">
    <source>
        <dbReference type="PROSITE" id="PS50262"/>
    </source>
</evidence>
<dbReference type="PROSITE" id="PS50262">
    <property type="entry name" value="G_PROTEIN_RECEP_F1_2"/>
    <property type="match status" value="1"/>
</dbReference>
<reference evidence="7 8" key="1">
    <citation type="journal article" date="2021" name="Elife">
        <title>Chloroplast acquisition without the gene transfer in kleptoplastic sea slugs, Plakobranchus ocellatus.</title>
        <authorList>
            <person name="Maeda T."/>
            <person name="Takahashi S."/>
            <person name="Yoshida T."/>
            <person name="Shimamura S."/>
            <person name="Takaki Y."/>
            <person name="Nagai Y."/>
            <person name="Toyoda A."/>
            <person name="Suzuki Y."/>
            <person name="Arimoto A."/>
            <person name="Ishii H."/>
            <person name="Satoh N."/>
            <person name="Nishiyama T."/>
            <person name="Hasebe M."/>
            <person name="Maruyama T."/>
            <person name="Minagawa J."/>
            <person name="Obokata J."/>
            <person name="Shigenobu S."/>
        </authorList>
    </citation>
    <scope>NUCLEOTIDE SEQUENCE [LARGE SCALE GENOMIC DNA]</scope>
</reference>
<evidence type="ECO:0000256" key="3">
    <source>
        <dbReference type="ARBA" id="ARBA00022989"/>
    </source>
</evidence>
<evidence type="ECO:0000256" key="2">
    <source>
        <dbReference type="ARBA" id="ARBA00022692"/>
    </source>
</evidence>
<keyword evidence="8" id="KW-1185">Reference proteome</keyword>
<evidence type="ECO:0000256" key="5">
    <source>
        <dbReference type="SAM" id="Phobius"/>
    </source>
</evidence>
<dbReference type="PROSITE" id="PS00237">
    <property type="entry name" value="G_PROTEIN_RECEP_F1_1"/>
    <property type="match status" value="1"/>
</dbReference>
<keyword evidence="2 5" id="KW-0812">Transmembrane</keyword>
<feature type="transmembrane region" description="Helical" evidence="5">
    <location>
        <begin position="88"/>
        <end position="112"/>
    </location>
</feature>
<feature type="transmembrane region" description="Helical" evidence="5">
    <location>
        <begin position="12"/>
        <end position="41"/>
    </location>
</feature>
<accession>A0AAV4JFP5</accession>
<gene>
    <name evidence="7" type="ORF">ElyMa_005089000</name>
</gene>
<sequence>MVVVVEVVVSATAVAVVILVVVVVVIKVVVVVVVIVLKVVVVGGGGGREGGASSQRKQRIEVLLNLDNIHIRAYFAVLRQKTMRQQSIYMYLCALAVFDSLVLYVGLLRLWLGEITGTDIRNISSWVCKVTLMLGYTCSDISVWLIVAVTVERCVCIHSTDGVERWPSVEPKPS</sequence>
<dbReference type="GO" id="GO:0016020">
    <property type="term" value="C:membrane"/>
    <property type="evidence" value="ECO:0007669"/>
    <property type="project" value="UniProtKB-SubCell"/>
</dbReference>
<keyword evidence="3 5" id="KW-1133">Transmembrane helix</keyword>
<keyword evidence="7" id="KW-0675">Receptor</keyword>
<dbReference type="GO" id="GO:0004930">
    <property type="term" value="F:G protein-coupled receptor activity"/>
    <property type="evidence" value="ECO:0007669"/>
    <property type="project" value="InterPro"/>
</dbReference>
<keyword evidence="4 5" id="KW-0472">Membrane</keyword>
<dbReference type="Gene3D" id="1.20.1070.10">
    <property type="entry name" value="Rhodopsin 7-helix transmembrane proteins"/>
    <property type="match status" value="1"/>
</dbReference>
<dbReference type="PANTHER" id="PTHR46641:SF25">
    <property type="entry name" value="CNMAMIDE RECEPTOR-RELATED"/>
    <property type="match status" value="1"/>
</dbReference>
<evidence type="ECO:0000256" key="4">
    <source>
        <dbReference type="ARBA" id="ARBA00023136"/>
    </source>
</evidence>
<dbReference type="InterPro" id="IPR000276">
    <property type="entry name" value="GPCR_Rhodpsn"/>
</dbReference>
<feature type="domain" description="G-protein coupled receptors family 1 profile" evidence="6">
    <location>
        <begin position="69"/>
        <end position="174"/>
    </location>
</feature>
<dbReference type="InterPro" id="IPR017452">
    <property type="entry name" value="GPCR_Rhodpsn_7TM"/>
</dbReference>
<evidence type="ECO:0000256" key="1">
    <source>
        <dbReference type="ARBA" id="ARBA00004370"/>
    </source>
</evidence>
<dbReference type="Pfam" id="PF00001">
    <property type="entry name" value="7tm_1"/>
    <property type="match status" value="1"/>
</dbReference>
<evidence type="ECO:0000313" key="7">
    <source>
        <dbReference type="EMBL" id="GFS21659.1"/>
    </source>
</evidence>